<dbReference type="Pfam" id="PF05036">
    <property type="entry name" value="SPOR"/>
    <property type="match status" value="1"/>
</dbReference>
<dbReference type="InterPro" id="IPR036680">
    <property type="entry name" value="SPOR-like_sf"/>
</dbReference>
<dbReference type="CDD" id="cd22268">
    <property type="entry name" value="DPBB_RlpA-like"/>
    <property type="match status" value="1"/>
</dbReference>
<dbReference type="InterPro" id="IPR012997">
    <property type="entry name" value="RplA"/>
</dbReference>
<dbReference type="PANTHER" id="PTHR34183:SF1">
    <property type="entry name" value="ENDOLYTIC PEPTIDOGLYCAN TRANSGLYCOSYLASE RLPA"/>
    <property type="match status" value="1"/>
</dbReference>
<protein>
    <recommendedName>
        <fullName evidence="5">SPOR domain-containing protein</fullName>
    </recommendedName>
</protein>
<dbReference type="Pfam" id="PF03330">
    <property type="entry name" value="DPBB_1"/>
    <property type="match status" value="1"/>
</dbReference>
<dbReference type="EMBL" id="UINC01004325">
    <property type="protein sequence ID" value="SVA13487.1"/>
    <property type="molecule type" value="Genomic_DNA"/>
</dbReference>
<feature type="region of interest" description="Disordered" evidence="4">
    <location>
        <begin position="19"/>
        <end position="52"/>
    </location>
</feature>
<dbReference type="NCBIfam" id="TIGR00413">
    <property type="entry name" value="rlpA"/>
    <property type="match status" value="1"/>
</dbReference>
<keyword evidence="3" id="KW-0961">Cell wall biogenesis/degradation</keyword>
<dbReference type="AlphaFoldDB" id="A0A381TFH4"/>
<dbReference type="HAMAP" id="MF_02071">
    <property type="entry name" value="RlpA"/>
    <property type="match status" value="1"/>
</dbReference>
<dbReference type="SUPFAM" id="SSF50685">
    <property type="entry name" value="Barwin-like endoglucanases"/>
    <property type="match status" value="1"/>
</dbReference>
<proteinExistence type="inferred from homology"/>
<dbReference type="InterPro" id="IPR036908">
    <property type="entry name" value="RlpA-like_sf"/>
</dbReference>
<gene>
    <name evidence="6" type="ORF">METZ01_LOCUS66341</name>
</gene>
<keyword evidence="1" id="KW-0732">Signal</keyword>
<evidence type="ECO:0000256" key="2">
    <source>
        <dbReference type="ARBA" id="ARBA00023239"/>
    </source>
</evidence>
<evidence type="ECO:0000313" key="6">
    <source>
        <dbReference type="EMBL" id="SVA13487.1"/>
    </source>
</evidence>
<organism evidence="6">
    <name type="scientific">marine metagenome</name>
    <dbReference type="NCBI Taxonomy" id="408172"/>
    <lineage>
        <taxon>unclassified sequences</taxon>
        <taxon>metagenomes</taxon>
        <taxon>ecological metagenomes</taxon>
    </lineage>
</organism>
<evidence type="ECO:0000256" key="1">
    <source>
        <dbReference type="ARBA" id="ARBA00022729"/>
    </source>
</evidence>
<dbReference type="PROSITE" id="PS51724">
    <property type="entry name" value="SPOR"/>
    <property type="match status" value="1"/>
</dbReference>
<evidence type="ECO:0000256" key="4">
    <source>
        <dbReference type="SAM" id="MobiDB-lite"/>
    </source>
</evidence>
<dbReference type="Gene3D" id="3.30.70.1070">
    <property type="entry name" value="Sporulation related repeat"/>
    <property type="match status" value="1"/>
</dbReference>
<sequence>MVSILTACSFLPERPVTEDRGGAYYQDDGPPVEKGPDPIKVPDAVPREEPRSRYGNAPYTVFGKRYYPLRSAMGYREVGEATWYGKKFHGRKTSSGEIYDMYKMTAAHKTLPLPTYVRVRRLDTDESIVVRVNDRGPFLRGRIIDLSYVAARRLGLVALGKAKVEVVAIDIFGQQSLPKKTGSFLEAARFRLPENAENLRRRLLKKELGPVDIIPDETEGIVYYRVRIGPIEKDQSVDRYILRIQAETGVAPRKVSE</sequence>
<dbReference type="GO" id="GO:0009279">
    <property type="term" value="C:cell outer membrane"/>
    <property type="evidence" value="ECO:0007669"/>
    <property type="project" value="TreeGrafter"/>
</dbReference>
<dbReference type="InterPro" id="IPR034718">
    <property type="entry name" value="RlpA"/>
</dbReference>
<name>A0A381TFH4_9ZZZZ</name>
<dbReference type="SUPFAM" id="SSF110997">
    <property type="entry name" value="Sporulation related repeat"/>
    <property type="match status" value="1"/>
</dbReference>
<dbReference type="InterPro" id="IPR009009">
    <property type="entry name" value="RlpA-like_DPBB"/>
</dbReference>
<keyword evidence="2" id="KW-0456">Lyase</keyword>
<dbReference type="PANTHER" id="PTHR34183">
    <property type="entry name" value="ENDOLYTIC PEPTIDOGLYCAN TRANSGLYCOSYLASE RLPA"/>
    <property type="match status" value="1"/>
</dbReference>
<evidence type="ECO:0000256" key="3">
    <source>
        <dbReference type="ARBA" id="ARBA00023316"/>
    </source>
</evidence>
<dbReference type="GO" id="GO:0071555">
    <property type="term" value="P:cell wall organization"/>
    <property type="evidence" value="ECO:0007669"/>
    <property type="project" value="UniProtKB-KW"/>
</dbReference>
<accession>A0A381TFH4</accession>
<dbReference type="GO" id="GO:0016829">
    <property type="term" value="F:lyase activity"/>
    <property type="evidence" value="ECO:0007669"/>
    <property type="project" value="UniProtKB-KW"/>
</dbReference>
<dbReference type="InterPro" id="IPR007730">
    <property type="entry name" value="SPOR-like_dom"/>
</dbReference>
<feature type="domain" description="SPOR" evidence="5">
    <location>
        <begin position="177"/>
        <end position="257"/>
    </location>
</feature>
<dbReference type="Gene3D" id="2.40.40.10">
    <property type="entry name" value="RlpA-like domain"/>
    <property type="match status" value="1"/>
</dbReference>
<dbReference type="GO" id="GO:0042834">
    <property type="term" value="F:peptidoglycan binding"/>
    <property type="evidence" value="ECO:0007669"/>
    <property type="project" value="InterPro"/>
</dbReference>
<evidence type="ECO:0000259" key="5">
    <source>
        <dbReference type="PROSITE" id="PS51724"/>
    </source>
</evidence>
<reference evidence="6" key="1">
    <citation type="submission" date="2018-05" db="EMBL/GenBank/DDBJ databases">
        <authorList>
            <person name="Lanie J.A."/>
            <person name="Ng W.-L."/>
            <person name="Kazmierczak K.M."/>
            <person name="Andrzejewski T.M."/>
            <person name="Davidsen T.M."/>
            <person name="Wayne K.J."/>
            <person name="Tettelin H."/>
            <person name="Glass J.I."/>
            <person name="Rusch D."/>
            <person name="Podicherti R."/>
            <person name="Tsui H.-C.T."/>
            <person name="Winkler M.E."/>
        </authorList>
    </citation>
    <scope>NUCLEOTIDE SEQUENCE</scope>
</reference>